<dbReference type="AlphaFoldDB" id="A0A367FP69"/>
<evidence type="ECO:0000256" key="1">
    <source>
        <dbReference type="SAM" id="MobiDB-lite"/>
    </source>
</evidence>
<dbReference type="OrthoDB" id="4314023at2"/>
<organism evidence="2 3">
    <name type="scientific">Sphaerisporangium album</name>
    <dbReference type="NCBI Taxonomy" id="509200"/>
    <lineage>
        <taxon>Bacteria</taxon>
        <taxon>Bacillati</taxon>
        <taxon>Actinomycetota</taxon>
        <taxon>Actinomycetes</taxon>
        <taxon>Streptosporangiales</taxon>
        <taxon>Streptosporangiaceae</taxon>
        <taxon>Sphaerisporangium</taxon>
    </lineage>
</organism>
<keyword evidence="3" id="KW-1185">Reference proteome</keyword>
<feature type="compositionally biased region" description="Low complexity" evidence="1">
    <location>
        <begin position="15"/>
        <end position="32"/>
    </location>
</feature>
<dbReference type="Proteomes" id="UP000253094">
    <property type="component" value="Unassembled WGS sequence"/>
</dbReference>
<reference evidence="2 3" key="1">
    <citation type="submission" date="2018-06" db="EMBL/GenBank/DDBJ databases">
        <title>Sphaerisporangium craniellae sp. nov., isolated from a marine sponge in the South China Sea.</title>
        <authorList>
            <person name="Li L."/>
        </authorList>
    </citation>
    <scope>NUCLEOTIDE SEQUENCE [LARGE SCALE GENOMIC DNA]</scope>
    <source>
        <strain evidence="2 3">CCTCC AA 208026</strain>
    </source>
</reference>
<accession>A0A367FP69</accession>
<proteinExistence type="predicted"/>
<protein>
    <submittedName>
        <fullName evidence="2">Uncharacterized protein</fullName>
    </submittedName>
</protein>
<comment type="caution">
    <text evidence="2">The sequence shown here is derived from an EMBL/GenBank/DDBJ whole genome shotgun (WGS) entry which is preliminary data.</text>
</comment>
<name>A0A367FP69_9ACTN</name>
<gene>
    <name evidence="2" type="ORF">DQ384_05725</name>
</gene>
<evidence type="ECO:0000313" key="2">
    <source>
        <dbReference type="EMBL" id="RCG32034.1"/>
    </source>
</evidence>
<sequence>MWRLAGSWWPGCAQAARSSSPPGGSPATTPTLAPHMVNGKYYGRGDKTKIVLSDAEVVRLHERRRATEPDALELLRHEFESDPIPADLRQGHAHMFLPGRAGASKPRGVPDAAWRSMRAATRRITRVSRGSAIYLPTLIERRSSEVTRGPADGERNAASQYSRTAQGQLWSSVVLRRSGRRSKAVLMRKWSW</sequence>
<evidence type="ECO:0000313" key="3">
    <source>
        <dbReference type="Proteomes" id="UP000253094"/>
    </source>
</evidence>
<feature type="region of interest" description="Disordered" evidence="1">
    <location>
        <begin position="13"/>
        <end position="32"/>
    </location>
</feature>
<dbReference type="EMBL" id="QOIL01000003">
    <property type="protein sequence ID" value="RCG32034.1"/>
    <property type="molecule type" value="Genomic_DNA"/>
</dbReference>